<dbReference type="EMBL" id="JASSZA010000001">
    <property type="protein sequence ID" value="KAK2120272.1"/>
    <property type="molecule type" value="Genomic_DNA"/>
</dbReference>
<dbReference type="Proteomes" id="UP001266305">
    <property type="component" value="Unassembled WGS sequence"/>
</dbReference>
<name>A0ABQ9WF40_SAGOE</name>
<evidence type="ECO:0000313" key="3">
    <source>
        <dbReference type="Proteomes" id="UP001266305"/>
    </source>
</evidence>
<sequence length="74" mass="8024">MAGLHKQKHLLQDWQPQGMGQLPPANSEAGHVVRLIAGPCCCKGEVSEAQGGANKLPPKLHITVFEELSAWKQK</sequence>
<comment type="caution">
    <text evidence="2">The sequence shown here is derived from an EMBL/GenBank/DDBJ whole genome shotgun (WGS) entry which is preliminary data.</text>
</comment>
<evidence type="ECO:0000313" key="2">
    <source>
        <dbReference type="EMBL" id="KAK2120272.1"/>
    </source>
</evidence>
<protein>
    <submittedName>
        <fullName evidence="2">Uncharacterized protein</fullName>
    </submittedName>
</protein>
<keyword evidence="3" id="KW-1185">Reference proteome</keyword>
<feature type="region of interest" description="Disordered" evidence="1">
    <location>
        <begin position="1"/>
        <end position="26"/>
    </location>
</feature>
<reference evidence="2 3" key="1">
    <citation type="submission" date="2023-05" db="EMBL/GenBank/DDBJ databases">
        <title>B98-5 Cell Line De Novo Hybrid Assembly: An Optical Mapping Approach.</title>
        <authorList>
            <person name="Kananen K."/>
            <person name="Auerbach J.A."/>
            <person name="Kautto E."/>
            <person name="Blachly J.S."/>
        </authorList>
    </citation>
    <scope>NUCLEOTIDE SEQUENCE [LARGE SCALE GENOMIC DNA]</scope>
    <source>
        <strain evidence="2">B95-8</strain>
        <tissue evidence="2">Cell line</tissue>
    </source>
</reference>
<accession>A0ABQ9WF40</accession>
<proteinExistence type="predicted"/>
<evidence type="ECO:0000256" key="1">
    <source>
        <dbReference type="SAM" id="MobiDB-lite"/>
    </source>
</evidence>
<organism evidence="2 3">
    <name type="scientific">Saguinus oedipus</name>
    <name type="common">Cotton-top tamarin</name>
    <name type="synonym">Oedipomidas oedipus</name>
    <dbReference type="NCBI Taxonomy" id="9490"/>
    <lineage>
        <taxon>Eukaryota</taxon>
        <taxon>Metazoa</taxon>
        <taxon>Chordata</taxon>
        <taxon>Craniata</taxon>
        <taxon>Vertebrata</taxon>
        <taxon>Euteleostomi</taxon>
        <taxon>Mammalia</taxon>
        <taxon>Eutheria</taxon>
        <taxon>Euarchontoglires</taxon>
        <taxon>Primates</taxon>
        <taxon>Haplorrhini</taxon>
        <taxon>Platyrrhini</taxon>
        <taxon>Cebidae</taxon>
        <taxon>Callitrichinae</taxon>
        <taxon>Saguinus</taxon>
    </lineage>
</organism>
<gene>
    <name evidence="2" type="ORF">P7K49_001658</name>
</gene>